<dbReference type="Proteomes" id="UP000186400">
    <property type="component" value="Unassembled WGS sequence"/>
</dbReference>
<dbReference type="NCBIfam" id="NF002677">
    <property type="entry name" value="PRK02406.1"/>
    <property type="match status" value="1"/>
</dbReference>
<dbReference type="HAMAP" id="MF_01113">
    <property type="entry name" value="DNApol_IV"/>
    <property type="match status" value="1"/>
</dbReference>
<protein>
    <recommendedName>
        <fullName evidence="15">DNA polymerase IV</fullName>
        <shortName evidence="15">Pol IV</shortName>
        <ecNumber evidence="15">2.7.7.7</ecNumber>
    </recommendedName>
</protein>
<evidence type="ECO:0000256" key="16">
    <source>
        <dbReference type="SAM" id="MobiDB-lite"/>
    </source>
</evidence>
<evidence type="ECO:0000256" key="5">
    <source>
        <dbReference type="ARBA" id="ARBA00022679"/>
    </source>
</evidence>
<keyword evidence="13 15" id="KW-0234">DNA repair</keyword>
<dbReference type="InterPro" id="IPR022880">
    <property type="entry name" value="DNApol_IV"/>
</dbReference>
<evidence type="ECO:0000259" key="17">
    <source>
        <dbReference type="PROSITE" id="PS50173"/>
    </source>
</evidence>
<dbReference type="SUPFAM" id="SSF100879">
    <property type="entry name" value="Lesion bypass DNA polymerase (Y-family), little finger domain"/>
    <property type="match status" value="1"/>
</dbReference>
<dbReference type="PANTHER" id="PTHR11076">
    <property type="entry name" value="DNA REPAIR POLYMERASE UMUC / TRANSFERASE FAMILY MEMBER"/>
    <property type="match status" value="1"/>
</dbReference>
<feature type="site" description="Substrate discrimination" evidence="15">
    <location>
        <position position="32"/>
    </location>
</feature>
<keyword evidence="5 15" id="KW-0808">Transferase</keyword>
<dbReference type="InterPro" id="IPR043128">
    <property type="entry name" value="Rev_trsase/Diguanyl_cyclase"/>
</dbReference>
<keyword evidence="11 15" id="KW-0239">DNA-directed DNA polymerase</keyword>
<dbReference type="GO" id="GO:0006281">
    <property type="term" value="P:DNA repair"/>
    <property type="evidence" value="ECO:0007669"/>
    <property type="project" value="UniProtKB-UniRule"/>
</dbReference>
<gene>
    <name evidence="15" type="primary">dinB</name>
    <name evidence="18" type="ORF">SAMN05920897_101168</name>
</gene>
<dbReference type="Gene3D" id="1.10.150.20">
    <property type="entry name" value="5' to 3' exonuclease, C-terminal subdomain"/>
    <property type="match status" value="1"/>
</dbReference>
<dbReference type="CDD" id="cd03586">
    <property type="entry name" value="PolY_Pol_IV_kappa"/>
    <property type="match status" value="1"/>
</dbReference>
<dbReference type="InterPro" id="IPR001126">
    <property type="entry name" value="UmuC"/>
</dbReference>
<feature type="compositionally biased region" description="Basic and acidic residues" evidence="16">
    <location>
        <begin position="373"/>
        <end position="386"/>
    </location>
</feature>
<dbReference type="GO" id="GO:0009432">
    <property type="term" value="P:SOS response"/>
    <property type="evidence" value="ECO:0007669"/>
    <property type="project" value="TreeGrafter"/>
</dbReference>
<dbReference type="GO" id="GO:0000287">
    <property type="term" value="F:magnesium ion binding"/>
    <property type="evidence" value="ECO:0007669"/>
    <property type="project" value="UniProtKB-UniRule"/>
</dbReference>
<evidence type="ECO:0000256" key="1">
    <source>
        <dbReference type="ARBA" id="ARBA00004496"/>
    </source>
</evidence>
<keyword evidence="19" id="KW-1185">Reference proteome</keyword>
<evidence type="ECO:0000256" key="6">
    <source>
        <dbReference type="ARBA" id="ARBA00022695"/>
    </source>
</evidence>
<evidence type="ECO:0000256" key="9">
    <source>
        <dbReference type="ARBA" id="ARBA00022763"/>
    </source>
</evidence>
<dbReference type="GO" id="GO:0003684">
    <property type="term" value="F:damaged DNA binding"/>
    <property type="evidence" value="ECO:0007669"/>
    <property type="project" value="InterPro"/>
</dbReference>
<dbReference type="GO" id="GO:0042276">
    <property type="term" value="P:error-prone translesion synthesis"/>
    <property type="evidence" value="ECO:0007669"/>
    <property type="project" value="TreeGrafter"/>
</dbReference>
<evidence type="ECO:0000256" key="4">
    <source>
        <dbReference type="ARBA" id="ARBA00022490"/>
    </source>
</evidence>
<sequence length="420" mass="47658">MSERPWSSDTTPAEGQPPREKLFFHVDMDAFFASVEQLDNPAFRGKPLLVGGRNKRGVVAACSYEARRFGIHSAMPMQQALKRCPQAIVAASRMERYRQISREITSRFENYSPRVQIVSIDEAFLEMTGTERLLGPPEKIARRLKEEIRTATGLTISVGIGPSRLIAKLASDVDKPDGLYRVFPGEEARFVASLKLKDLWGLGAVTRRRLEQLGINTVVALREQRAEFLRGHFGASTGEFLYLLCRGQDPGIHEGLHERHSISAERTFPEDIADPVLLKQHLLAMAEEVIQRSLQEDWRGPTVQVKLRFPSFETHSASRTLTDPPEGTRKLATVAWQLLEKRREGKPLRLLGVGIAGEARRNSWTEPLQQDLFPRETRDRDSREDALDPTIRQLRDRFGNGSIQRGLWMKTSREEEEESP</sequence>
<reference evidence="18 19" key="1">
    <citation type="submission" date="2017-01" db="EMBL/GenBank/DDBJ databases">
        <authorList>
            <person name="Mah S.A."/>
            <person name="Swanson W.J."/>
            <person name="Moy G.W."/>
            <person name="Vacquier V.D."/>
        </authorList>
    </citation>
    <scope>NUCLEOTIDE SEQUENCE [LARGE SCALE GENOMIC DNA]</scope>
    <source>
        <strain evidence="18 19">ASpG1</strain>
    </source>
</reference>
<dbReference type="PANTHER" id="PTHR11076:SF33">
    <property type="entry name" value="DNA POLYMERASE KAPPA"/>
    <property type="match status" value="1"/>
</dbReference>
<feature type="domain" description="UmuC" evidence="17">
    <location>
        <begin position="23"/>
        <end position="203"/>
    </location>
</feature>
<dbReference type="FunFam" id="3.40.1170.60:FF:000001">
    <property type="entry name" value="DNA polymerase IV"/>
    <property type="match status" value="1"/>
</dbReference>
<evidence type="ECO:0000256" key="3">
    <source>
        <dbReference type="ARBA" id="ARBA00022457"/>
    </source>
</evidence>
<dbReference type="RefSeq" id="WP_076487395.1">
    <property type="nucleotide sequence ID" value="NZ_FTMS01000001.1"/>
</dbReference>
<dbReference type="PROSITE" id="PS50173">
    <property type="entry name" value="UMUC"/>
    <property type="match status" value="1"/>
</dbReference>
<dbReference type="EC" id="2.7.7.7" evidence="15"/>
<keyword evidence="10 15" id="KW-0460">Magnesium</keyword>
<feature type="region of interest" description="Disordered" evidence="16">
    <location>
        <begin position="366"/>
        <end position="396"/>
    </location>
</feature>
<comment type="catalytic activity">
    <reaction evidence="14 15">
        <text>DNA(n) + a 2'-deoxyribonucleoside 5'-triphosphate = DNA(n+1) + diphosphate</text>
        <dbReference type="Rhea" id="RHEA:22508"/>
        <dbReference type="Rhea" id="RHEA-COMP:17339"/>
        <dbReference type="Rhea" id="RHEA-COMP:17340"/>
        <dbReference type="ChEBI" id="CHEBI:33019"/>
        <dbReference type="ChEBI" id="CHEBI:61560"/>
        <dbReference type="ChEBI" id="CHEBI:173112"/>
        <dbReference type="EC" id="2.7.7.7"/>
    </reaction>
</comment>
<dbReference type="Pfam" id="PF00817">
    <property type="entry name" value="IMS"/>
    <property type="match status" value="1"/>
</dbReference>
<keyword evidence="9 15" id="KW-0227">DNA damage</keyword>
<evidence type="ECO:0000313" key="18">
    <source>
        <dbReference type="EMBL" id="SIP89363.1"/>
    </source>
</evidence>
<comment type="function">
    <text evidence="15">Poorly processive, error-prone DNA polymerase involved in untargeted mutagenesis. Copies undamaged DNA at stalled replication forks, which arise in vivo from mismatched or misaligned primer ends. These misaligned primers can be extended by PolIV. Exhibits no 3'-5' exonuclease (proofreading) activity. May be involved in translesional synthesis, in conjunction with the beta clamp from PolIII.</text>
</comment>
<dbReference type="GO" id="GO:0006261">
    <property type="term" value="P:DNA-templated DNA replication"/>
    <property type="evidence" value="ECO:0007669"/>
    <property type="project" value="UniProtKB-UniRule"/>
</dbReference>
<dbReference type="InterPro" id="IPR017961">
    <property type="entry name" value="DNA_pol_Y-fam_little_finger"/>
</dbReference>
<dbReference type="Gene3D" id="3.30.1490.100">
    <property type="entry name" value="DNA polymerase, Y-family, little finger domain"/>
    <property type="match status" value="1"/>
</dbReference>
<dbReference type="STRING" id="159291.SAMN05920897_101168"/>
<keyword evidence="4 15" id="KW-0963">Cytoplasm</keyword>
<keyword evidence="6 15" id="KW-0548">Nucleotidyltransferase</keyword>
<name>A0A1N6NB99_9SPIO</name>
<evidence type="ECO:0000256" key="11">
    <source>
        <dbReference type="ARBA" id="ARBA00022932"/>
    </source>
</evidence>
<feature type="binding site" evidence="15">
    <location>
        <position position="121"/>
    </location>
    <ligand>
        <name>Mg(2+)</name>
        <dbReference type="ChEBI" id="CHEBI:18420"/>
    </ligand>
</feature>
<evidence type="ECO:0000256" key="2">
    <source>
        <dbReference type="ARBA" id="ARBA00010945"/>
    </source>
</evidence>
<dbReference type="GO" id="GO:0003887">
    <property type="term" value="F:DNA-directed DNA polymerase activity"/>
    <property type="evidence" value="ECO:0007669"/>
    <property type="project" value="UniProtKB-UniRule"/>
</dbReference>
<dbReference type="OrthoDB" id="9808813at2"/>
<dbReference type="AlphaFoldDB" id="A0A1N6NB99"/>
<accession>A0A1N6NB99</accession>
<dbReference type="Gene3D" id="3.30.70.270">
    <property type="match status" value="1"/>
</dbReference>
<keyword evidence="7 15" id="KW-0235">DNA replication</keyword>
<dbReference type="SUPFAM" id="SSF56672">
    <property type="entry name" value="DNA/RNA polymerases"/>
    <property type="match status" value="1"/>
</dbReference>
<dbReference type="InterPro" id="IPR043502">
    <property type="entry name" value="DNA/RNA_pol_sf"/>
</dbReference>
<evidence type="ECO:0000256" key="7">
    <source>
        <dbReference type="ARBA" id="ARBA00022705"/>
    </source>
</evidence>
<keyword evidence="8 15" id="KW-0479">Metal-binding</keyword>
<dbReference type="EMBL" id="FTMS01000001">
    <property type="protein sequence ID" value="SIP89363.1"/>
    <property type="molecule type" value="Genomic_DNA"/>
</dbReference>
<comment type="similarity">
    <text evidence="2 15">Belongs to the DNA polymerase type-Y family.</text>
</comment>
<evidence type="ECO:0000256" key="10">
    <source>
        <dbReference type="ARBA" id="ARBA00022842"/>
    </source>
</evidence>
<comment type="cofactor">
    <cofactor evidence="15">
        <name>Mg(2+)</name>
        <dbReference type="ChEBI" id="CHEBI:18420"/>
    </cofactor>
    <text evidence="15">Binds 2 magnesium ions per subunit.</text>
</comment>
<dbReference type="Gene3D" id="3.40.1170.60">
    <property type="match status" value="1"/>
</dbReference>
<dbReference type="Pfam" id="PF21999">
    <property type="entry name" value="IMS_HHH_1"/>
    <property type="match status" value="1"/>
</dbReference>
<evidence type="ECO:0000256" key="12">
    <source>
        <dbReference type="ARBA" id="ARBA00023125"/>
    </source>
</evidence>
<evidence type="ECO:0000256" key="13">
    <source>
        <dbReference type="ARBA" id="ARBA00023204"/>
    </source>
</evidence>
<comment type="subcellular location">
    <subcellularLocation>
        <location evidence="1 15">Cytoplasm</location>
    </subcellularLocation>
</comment>
<evidence type="ECO:0000256" key="8">
    <source>
        <dbReference type="ARBA" id="ARBA00022723"/>
    </source>
</evidence>
<keyword evidence="3 15" id="KW-0515">Mutator protein</keyword>
<feature type="binding site" evidence="15">
    <location>
        <position position="27"/>
    </location>
    <ligand>
        <name>Mg(2+)</name>
        <dbReference type="ChEBI" id="CHEBI:18420"/>
    </ligand>
</feature>
<evidence type="ECO:0000256" key="15">
    <source>
        <dbReference type="HAMAP-Rule" id="MF_01113"/>
    </source>
</evidence>
<evidence type="ECO:0000256" key="14">
    <source>
        <dbReference type="ARBA" id="ARBA00049244"/>
    </source>
</evidence>
<proteinExistence type="inferred from homology"/>
<dbReference type="InterPro" id="IPR036775">
    <property type="entry name" value="DNA_pol_Y-fam_lit_finger_sf"/>
</dbReference>
<feature type="active site" evidence="15">
    <location>
        <position position="122"/>
    </location>
</feature>
<comment type="subunit">
    <text evidence="15">Monomer.</text>
</comment>
<dbReference type="GO" id="GO:0005829">
    <property type="term" value="C:cytosol"/>
    <property type="evidence" value="ECO:0007669"/>
    <property type="project" value="TreeGrafter"/>
</dbReference>
<organism evidence="18 19">
    <name type="scientific">Alkalispirochaeta americana</name>
    <dbReference type="NCBI Taxonomy" id="159291"/>
    <lineage>
        <taxon>Bacteria</taxon>
        <taxon>Pseudomonadati</taxon>
        <taxon>Spirochaetota</taxon>
        <taxon>Spirochaetia</taxon>
        <taxon>Spirochaetales</taxon>
        <taxon>Spirochaetaceae</taxon>
        <taxon>Alkalispirochaeta</taxon>
    </lineage>
</organism>
<keyword evidence="12 15" id="KW-0238">DNA-binding</keyword>
<dbReference type="InterPro" id="IPR053848">
    <property type="entry name" value="IMS_HHH_1"/>
</dbReference>
<dbReference type="Pfam" id="PF11799">
    <property type="entry name" value="IMS_C"/>
    <property type="match status" value="1"/>
</dbReference>
<evidence type="ECO:0000313" key="19">
    <source>
        <dbReference type="Proteomes" id="UP000186400"/>
    </source>
</evidence>
<dbReference type="InterPro" id="IPR050116">
    <property type="entry name" value="DNA_polymerase-Y"/>
</dbReference>